<dbReference type="Pfam" id="PF10588">
    <property type="entry name" value="NADH-G_4Fe-4S_3"/>
    <property type="match status" value="1"/>
</dbReference>
<dbReference type="InterPro" id="IPR006656">
    <property type="entry name" value="Mopterin_OxRdtase"/>
</dbReference>
<evidence type="ECO:0000256" key="7">
    <source>
        <dbReference type="ARBA" id="ARBA00022723"/>
    </source>
</evidence>
<dbReference type="GO" id="GO:0003954">
    <property type="term" value="F:NADH dehydrogenase activity"/>
    <property type="evidence" value="ECO:0007669"/>
    <property type="project" value="TreeGrafter"/>
</dbReference>
<dbReference type="PROSITE" id="PS00642">
    <property type="entry name" value="COMPLEX1_75K_2"/>
    <property type="match status" value="1"/>
</dbReference>
<dbReference type="InterPro" id="IPR019574">
    <property type="entry name" value="NADH_UbQ_OxRdtase_Gsu_4Fe4S-bd"/>
</dbReference>
<dbReference type="PROSITE" id="PS00641">
    <property type="entry name" value="COMPLEX1_75K_1"/>
    <property type="match status" value="1"/>
</dbReference>
<evidence type="ECO:0000259" key="14">
    <source>
        <dbReference type="PROSITE" id="PS51085"/>
    </source>
</evidence>
<feature type="domain" description="2Fe-2S ferredoxin-type" evidence="14">
    <location>
        <begin position="2"/>
        <end position="80"/>
    </location>
</feature>
<keyword evidence="11" id="KW-0520">NAD</keyword>
<proteinExistence type="inferred from homology"/>
<evidence type="ECO:0000313" key="19">
    <source>
        <dbReference type="Proteomes" id="UP000739538"/>
    </source>
</evidence>
<dbReference type="InterPro" id="IPR036010">
    <property type="entry name" value="2Fe-2S_ferredoxin-like_sf"/>
</dbReference>
<dbReference type="Pfam" id="PF13510">
    <property type="entry name" value="Fer2_4"/>
    <property type="match status" value="1"/>
</dbReference>
<keyword evidence="5" id="KW-0001">2Fe-2S</keyword>
<dbReference type="PANTHER" id="PTHR43105">
    <property type="entry name" value="RESPIRATORY NITRATE REDUCTASE"/>
    <property type="match status" value="1"/>
</dbReference>
<dbReference type="SMART" id="SM00929">
    <property type="entry name" value="NADH-G_4Fe-4S_3"/>
    <property type="match status" value="1"/>
</dbReference>
<dbReference type="GO" id="GO:0051537">
    <property type="term" value="F:2 iron, 2 sulfur cluster binding"/>
    <property type="evidence" value="ECO:0007669"/>
    <property type="project" value="UniProtKB-KW"/>
</dbReference>
<dbReference type="Pfam" id="PF00384">
    <property type="entry name" value="Molybdopterin"/>
    <property type="match status" value="1"/>
</dbReference>
<evidence type="ECO:0000259" key="17">
    <source>
        <dbReference type="PROSITE" id="PS51839"/>
    </source>
</evidence>
<protein>
    <submittedName>
        <fullName evidence="18">(2Fe-2S)-binding protein</fullName>
    </submittedName>
</protein>
<dbReference type="Gene3D" id="2.20.25.90">
    <property type="entry name" value="ADC-like domains"/>
    <property type="match status" value="1"/>
</dbReference>
<dbReference type="GO" id="GO:0008137">
    <property type="term" value="F:NADH dehydrogenase (ubiquinone) activity"/>
    <property type="evidence" value="ECO:0007669"/>
    <property type="project" value="InterPro"/>
</dbReference>
<dbReference type="GO" id="GO:0048038">
    <property type="term" value="F:quinone binding"/>
    <property type="evidence" value="ECO:0007669"/>
    <property type="project" value="UniProtKB-KW"/>
</dbReference>
<evidence type="ECO:0000313" key="18">
    <source>
        <dbReference type="EMBL" id="MCA9754533.1"/>
    </source>
</evidence>
<evidence type="ECO:0000256" key="3">
    <source>
        <dbReference type="ARBA" id="ARBA00005404"/>
    </source>
</evidence>
<evidence type="ECO:0000256" key="12">
    <source>
        <dbReference type="ARBA" id="ARBA00023136"/>
    </source>
</evidence>
<accession>A0A956NAT8</accession>
<evidence type="ECO:0000256" key="13">
    <source>
        <dbReference type="ARBA" id="ARBA00034078"/>
    </source>
</evidence>
<dbReference type="Pfam" id="PF22117">
    <property type="entry name" value="Fer4_Nqo3"/>
    <property type="match status" value="1"/>
</dbReference>
<dbReference type="Proteomes" id="UP000739538">
    <property type="component" value="Unassembled WGS sequence"/>
</dbReference>
<keyword evidence="7" id="KW-0479">Metal-binding</keyword>
<dbReference type="PANTHER" id="PTHR43105:SF10">
    <property type="entry name" value="NADH-QUINONE OXIDOREDUCTASE SUBUNIT G"/>
    <property type="match status" value="1"/>
</dbReference>
<dbReference type="EMBL" id="JAGQHS010000005">
    <property type="protein sequence ID" value="MCA9754533.1"/>
    <property type="molecule type" value="Genomic_DNA"/>
</dbReference>
<dbReference type="GO" id="GO:0046872">
    <property type="term" value="F:metal ion binding"/>
    <property type="evidence" value="ECO:0007669"/>
    <property type="project" value="UniProtKB-KW"/>
</dbReference>
<evidence type="ECO:0000256" key="4">
    <source>
        <dbReference type="ARBA" id="ARBA00022485"/>
    </source>
</evidence>
<dbReference type="FunFam" id="3.30.70.20:FF:000002">
    <property type="entry name" value="NADH-ubiquinone oxidoreductase 75 kDa subunit"/>
    <property type="match status" value="1"/>
</dbReference>
<dbReference type="AlphaFoldDB" id="A0A956NAT8"/>
<dbReference type="SUPFAM" id="SSF54862">
    <property type="entry name" value="4Fe-4S ferredoxins"/>
    <property type="match status" value="1"/>
</dbReference>
<dbReference type="CDD" id="cd00207">
    <property type="entry name" value="fer2"/>
    <property type="match status" value="1"/>
</dbReference>
<evidence type="ECO:0000256" key="8">
    <source>
        <dbReference type="ARBA" id="ARBA00022967"/>
    </source>
</evidence>
<keyword evidence="12" id="KW-0472">Membrane</keyword>
<dbReference type="InterPro" id="IPR006963">
    <property type="entry name" value="Mopterin_OxRdtase_4Fe-4S_dom"/>
</dbReference>
<evidence type="ECO:0000256" key="2">
    <source>
        <dbReference type="ARBA" id="ARBA00004370"/>
    </source>
</evidence>
<evidence type="ECO:0000256" key="6">
    <source>
        <dbReference type="ARBA" id="ARBA00022719"/>
    </source>
</evidence>
<dbReference type="SUPFAM" id="SSF53706">
    <property type="entry name" value="Formate dehydrogenase/DMSO reductase, domains 1-3"/>
    <property type="match status" value="1"/>
</dbReference>
<evidence type="ECO:0000256" key="5">
    <source>
        <dbReference type="ARBA" id="ARBA00022714"/>
    </source>
</evidence>
<evidence type="ECO:0000259" key="15">
    <source>
        <dbReference type="PROSITE" id="PS51379"/>
    </source>
</evidence>
<comment type="cofactor">
    <cofactor evidence="13">
        <name>[2Fe-2S] cluster</name>
        <dbReference type="ChEBI" id="CHEBI:190135"/>
    </cofactor>
</comment>
<comment type="cofactor">
    <cofactor evidence="1">
        <name>[4Fe-4S] cluster</name>
        <dbReference type="ChEBI" id="CHEBI:49883"/>
    </cofactor>
</comment>
<dbReference type="InterPro" id="IPR001041">
    <property type="entry name" value="2Fe-2S_ferredoxin-type"/>
</dbReference>
<keyword evidence="4" id="KW-0004">4Fe-4S</keyword>
<dbReference type="PROSITE" id="PS51669">
    <property type="entry name" value="4FE4S_MOW_BIS_MGD"/>
    <property type="match status" value="1"/>
</dbReference>
<dbReference type="InterPro" id="IPR050123">
    <property type="entry name" value="Prok_molybdopt-oxidoreductase"/>
</dbReference>
<dbReference type="Pfam" id="PF04879">
    <property type="entry name" value="Molybdop_Fe4S4"/>
    <property type="match status" value="1"/>
</dbReference>
<keyword evidence="9" id="KW-0408">Iron</keyword>
<keyword evidence="10" id="KW-0411">Iron-sulfur</keyword>
<gene>
    <name evidence="18" type="ORF">KDA27_01935</name>
</gene>
<dbReference type="GO" id="GO:0042773">
    <property type="term" value="P:ATP synthesis coupled electron transport"/>
    <property type="evidence" value="ECO:0007669"/>
    <property type="project" value="InterPro"/>
</dbReference>
<evidence type="ECO:0000256" key="10">
    <source>
        <dbReference type="ARBA" id="ARBA00023014"/>
    </source>
</evidence>
<dbReference type="PROSITE" id="PS51379">
    <property type="entry name" value="4FE4S_FER_2"/>
    <property type="match status" value="1"/>
</dbReference>
<dbReference type="Gene3D" id="3.10.20.740">
    <property type="match status" value="1"/>
</dbReference>
<dbReference type="SUPFAM" id="SSF54292">
    <property type="entry name" value="2Fe-2S ferredoxin-like"/>
    <property type="match status" value="1"/>
</dbReference>
<dbReference type="Gene3D" id="3.40.50.740">
    <property type="match status" value="1"/>
</dbReference>
<evidence type="ECO:0000256" key="1">
    <source>
        <dbReference type="ARBA" id="ARBA00001966"/>
    </source>
</evidence>
<comment type="subcellular location">
    <subcellularLocation>
        <location evidence="2">Membrane</location>
    </subcellularLocation>
</comment>
<name>A0A956NAT8_UNCEI</name>
<dbReference type="PROSITE" id="PS51839">
    <property type="entry name" value="4FE4S_HC3"/>
    <property type="match status" value="1"/>
</dbReference>
<dbReference type="InterPro" id="IPR054351">
    <property type="entry name" value="NADH_UbQ_OxRdtase_ferredoxin"/>
</dbReference>
<comment type="similarity">
    <text evidence="3">Belongs to the complex I 75 kDa subunit family.</text>
</comment>
<comment type="caution">
    <text evidence="18">The sequence shown here is derived from an EMBL/GenBank/DDBJ whole genome shotgun (WGS) entry which is preliminary data.</text>
</comment>
<feature type="domain" description="4Fe-4S His(Cys)3-ligated-type" evidence="17">
    <location>
        <begin position="80"/>
        <end position="119"/>
    </location>
</feature>
<dbReference type="FunFam" id="3.10.20.740:FF:000004">
    <property type="entry name" value="NADH-quinone oxidoreductase"/>
    <property type="match status" value="1"/>
</dbReference>
<dbReference type="SMART" id="SM00926">
    <property type="entry name" value="Molybdop_Fe4S4"/>
    <property type="match status" value="1"/>
</dbReference>
<organism evidence="18 19">
    <name type="scientific">Eiseniibacteriota bacterium</name>
    <dbReference type="NCBI Taxonomy" id="2212470"/>
    <lineage>
        <taxon>Bacteria</taxon>
        <taxon>Candidatus Eiseniibacteriota</taxon>
    </lineage>
</organism>
<reference evidence="18" key="1">
    <citation type="submission" date="2020-04" db="EMBL/GenBank/DDBJ databases">
        <authorList>
            <person name="Zhang T."/>
        </authorList>
    </citation>
    <scope>NUCLEOTIDE SEQUENCE</scope>
    <source>
        <strain evidence="18">HKST-UBA02</strain>
    </source>
</reference>
<dbReference type="GO" id="GO:0016020">
    <property type="term" value="C:membrane"/>
    <property type="evidence" value="ECO:0007669"/>
    <property type="project" value="UniProtKB-SubCell"/>
</dbReference>
<dbReference type="Gene3D" id="3.30.70.20">
    <property type="match status" value="1"/>
</dbReference>
<reference evidence="18" key="2">
    <citation type="journal article" date="2021" name="Microbiome">
        <title>Successional dynamics and alternative stable states in a saline activated sludge microbial community over 9 years.</title>
        <authorList>
            <person name="Wang Y."/>
            <person name="Ye J."/>
            <person name="Ju F."/>
            <person name="Liu L."/>
            <person name="Boyd J.A."/>
            <person name="Deng Y."/>
            <person name="Parks D.H."/>
            <person name="Jiang X."/>
            <person name="Yin X."/>
            <person name="Woodcroft B.J."/>
            <person name="Tyson G.W."/>
            <person name="Hugenholtz P."/>
            <person name="Polz M.F."/>
            <person name="Zhang T."/>
        </authorList>
    </citation>
    <scope>NUCLEOTIDE SEQUENCE</scope>
    <source>
        <strain evidence="18">HKST-UBA02</strain>
    </source>
</reference>
<evidence type="ECO:0000256" key="9">
    <source>
        <dbReference type="ARBA" id="ARBA00023004"/>
    </source>
</evidence>
<keyword evidence="6" id="KW-0874">Quinone</keyword>
<dbReference type="GO" id="GO:0051539">
    <property type="term" value="F:4 iron, 4 sulfur cluster binding"/>
    <property type="evidence" value="ECO:0007669"/>
    <property type="project" value="UniProtKB-KW"/>
</dbReference>
<sequence>MAKVKIQVNGREVEVDEGLNLIEAARIAGVEVPHFCYHPGLGVDGNCRQCLVEIDGIPKLQIACNSFVKDGLAFRTDTERVTRMQAGVLEFLFLNHPLDCPICDQSGECLLQDYYISNGKYESRLDTDKRHKRKAVPVGPRVMLDAERCVLCSRCVRFCDKVTGTGEMRIVNRGNRAEITTYPDRPLENDYSLCTVDVCPVGALTSKDFRFRKRVWHLQSAKSLCTGCARGCNVYMEHEGGKVYRYRPRENMHVNDFWMCDPGRLTYTPLNDERLDVAIVTGEERTLPESIEQVGTWINIAVASGQSDSVAVLVSPQSSTETLYAAKRFAKDILGGARIGGGNVRPAGVQDEILRRADANPNSKGLEMLGLSADPAAVLSAGGTVLLVIDDDPLGMNPDLAGAFGKFEHVVYLGSNENATSAKAEIALPITPHSECDGTFVNFEGRVQRFWKALTPRGDSLWSPTIMGRIAEFTGQEFGWKSVRDLWADLQKTEDAFAAIDYASLGEVGAAAGSGQPASASAE</sequence>
<dbReference type="PROSITE" id="PS00643">
    <property type="entry name" value="COMPLEX1_75K_3"/>
    <property type="match status" value="1"/>
</dbReference>
<dbReference type="PROSITE" id="PS51085">
    <property type="entry name" value="2FE2S_FER_2"/>
    <property type="match status" value="1"/>
</dbReference>
<feature type="domain" description="4Fe-4S Mo/W bis-MGD-type" evidence="16">
    <location>
        <begin position="218"/>
        <end position="274"/>
    </location>
</feature>
<dbReference type="InterPro" id="IPR017896">
    <property type="entry name" value="4Fe4S_Fe-S-bd"/>
</dbReference>
<evidence type="ECO:0000256" key="11">
    <source>
        <dbReference type="ARBA" id="ARBA00023027"/>
    </source>
</evidence>
<feature type="domain" description="4Fe-4S ferredoxin-type" evidence="15">
    <location>
        <begin position="140"/>
        <end position="159"/>
    </location>
</feature>
<keyword evidence="8" id="KW-1278">Translocase</keyword>
<dbReference type="InterPro" id="IPR000283">
    <property type="entry name" value="NADH_UbQ_OxRdtase_75kDa_su_CS"/>
</dbReference>
<evidence type="ECO:0000259" key="16">
    <source>
        <dbReference type="PROSITE" id="PS51669"/>
    </source>
</evidence>